<evidence type="ECO:0000313" key="3">
    <source>
        <dbReference type="Proteomes" id="UP001595797"/>
    </source>
</evidence>
<comment type="caution">
    <text evidence="2">The sequence shown here is derived from an EMBL/GenBank/DDBJ whole genome shotgun (WGS) entry which is preliminary data.</text>
</comment>
<feature type="region of interest" description="Disordered" evidence="1">
    <location>
        <begin position="1"/>
        <end position="27"/>
    </location>
</feature>
<reference evidence="3" key="1">
    <citation type="journal article" date="2019" name="Int. J. Syst. Evol. Microbiol.">
        <title>The Global Catalogue of Microorganisms (GCM) 10K type strain sequencing project: providing services to taxonomists for standard genome sequencing and annotation.</title>
        <authorList>
            <consortium name="The Broad Institute Genomics Platform"/>
            <consortium name="The Broad Institute Genome Sequencing Center for Infectious Disease"/>
            <person name="Wu L."/>
            <person name="Ma J."/>
        </authorList>
    </citation>
    <scope>NUCLEOTIDE SEQUENCE [LARGE SCALE GENOMIC DNA]</scope>
    <source>
        <strain evidence="3">CGMCC 4.6946</strain>
    </source>
</reference>
<accession>A0ABV9TQJ4</accession>
<dbReference type="RefSeq" id="WP_380114030.1">
    <property type="nucleotide sequence ID" value="NZ_JBHSIW010000040.1"/>
</dbReference>
<name>A0ABV9TQJ4_9MICC</name>
<proteinExistence type="predicted"/>
<dbReference type="EMBL" id="JBHSIW010000040">
    <property type="protein sequence ID" value="MFC4905676.1"/>
    <property type="molecule type" value="Genomic_DNA"/>
</dbReference>
<sequence length="45" mass="4813">MLAWSVSCIPRESRHPTGSTGSPAIPAEDYVPGWTTVDVNAQRTA</sequence>
<evidence type="ECO:0000313" key="2">
    <source>
        <dbReference type="EMBL" id="MFC4905676.1"/>
    </source>
</evidence>
<evidence type="ECO:0000256" key="1">
    <source>
        <dbReference type="SAM" id="MobiDB-lite"/>
    </source>
</evidence>
<protein>
    <submittedName>
        <fullName evidence="2">Uncharacterized protein</fullName>
    </submittedName>
</protein>
<gene>
    <name evidence="2" type="ORF">ACFPCS_19145</name>
</gene>
<dbReference type="Proteomes" id="UP001595797">
    <property type="component" value="Unassembled WGS sequence"/>
</dbReference>
<organism evidence="2 3">
    <name type="scientific">Kocuria oceani</name>
    <dbReference type="NCBI Taxonomy" id="988827"/>
    <lineage>
        <taxon>Bacteria</taxon>
        <taxon>Bacillati</taxon>
        <taxon>Actinomycetota</taxon>
        <taxon>Actinomycetes</taxon>
        <taxon>Micrococcales</taxon>
        <taxon>Micrococcaceae</taxon>
        <taxon>Kocuria</taxon>
    </lineage>
</organism>
<keyword evidence="3" id="KW-1185">Reference proteome</keyword>